<evidence type="ECO:0000256" key="6">
    <source>
        <dbReference type="ARBA" id="ARBA00023242"/>
    </source>
</evidence>
<dbReference type="SUPFAM" id="SSF55469">
    <property type="entry name" value="FMN-dependent nitroreductase-like"/>
    <property type="match status" value="1"/>
</dbReference>
<reference evidence="8" key="1">
    <citation type="submission" date="2023-03" db="EMBL/GenBank/DDBJ databases">
        <title>Massive genome expansion in bonnet fungi (Mycena s.s.) driven by repeated elements and novel gene families across ecological guilds.</title>
        <authorList>
            <consortium name="Lawrence Berkeley National Laboratory"/>
            <person name="Harder C.B."/>
            <person name="Miyauchi S."/>
            <person name="Viragh M."/>
            <person name="Kuo A."/>
            <person name="Thoen E."/>
            <person name="Andreopoulos B."/>
            <person name="Lu D."/>
            <person name="Skrede I."/>
            <person name="Drula E."/>
            <person name="Henrissat B."/>
            <person name="Morin E."/>
            <person name="Kohler A."/>
            <person name="Barry K."/>
            <person name="LaButti K."/>
            <person name="Morin E."/>
            <person name="Salamov A."/>
            <person name="Lipzen A."/>
            <person name="Mereny Z."/>
            <person name="Hegedus B."/>
            <person name="Baldrian P."/>
            <person name="Stursova M."/>
            <person name="Weitz H."/>
            <person name="Taylor A."/>
            <person name="Grigoriev I.V."/>
            <person name="Nagy L.G."/>
            <person name="Martin F."/>
            <person name="Kauserud H."/>
        </authorList>
    </citation>
    <scope>NUCLEOTIDE SEQUENCE</scope>
    <source>
        <strain evidence="8">CBHHK002</strain>
    </source>
</reference>
<proteinExistence type="inferred from homology"/>
<evidence type="ECO:0000259" key="7">
    <source>
        <dbReference type="Pfam" id="PF00881"/>
    </source>
</evidence>
<organism evidence="8 9">
    <name type="scientific">Mycena albidolilacea</name>
    <dbReference type="NCBI Taxonomy" id="1033008"/>
    <lineage>
        <taxon>Eukaryota</taxon>
        <taxon>Fungi</taxon>
        <taxon>Dikarya</taxon>
        <taxon>Basidiomycota</taxon>
        <taxon>Agaricomycotina</taxon>
        <taxon>Agaricomycetes</taxon>
        <taxon>Agaricomycetidae</taxon>
        <taxon>Agaricales</taxon>
        <taxon>Marasmiineae</taxon>
        <taxon>Mycenaceae</taxon>
        <taxon>Mycena</taxon>
    </lineage>
</organism>
<accession>A0AAD7F4R5</accession>
<sequence>MHTNVVIDGIPHKGEPSNMSDAYLAAVATRRTNYAITAKSSVSDEKLEAIVKQAVLHSPTSFNTQSSRAVLVLGAENTKLWNLVSESFLKGVPDDKKATAQARLTAFAGGYGSVLFFEDQAVIDDITAKIPIYTTLFPVWSTNAAGILQSVVWTSLTLEGLGASLQHFGADPAIAAEIHKAFNLPTTWTSTAIMPFGDPAAPPAEKTFTPIENRVKVVKA</sequence>
<dbReference type="Pfam" id="PF00881">
    <property type="entry name" value="Nitroreductase"/>
    <property type="match status" value="1"/>
</dbReference>
<evidence type="ECO:0000256" key="4">
    <source>
        <dbReference type="ARBA" id="ARBA00022490"/>
    </source>
</evidence>
<dbReference type="PANTHER" id="PTHR43035">
    <property type="entry name" value="FATTY ACID REPRESSION MUTANT PROTEIN 2-RELATED"/>
    <property type="match status" value="1"/>
</dbReference>
<protein>
    <submittedName>
        <fullName evidence="8">Nitroreductase family protein</fullName>
    </submittedName>
</protein>
<dbReference type="InterPro" id="IPR000415">
    <property type="entry name" value="Nitroreductase-like"/>
</dbReference>
<evidence type="ECO:0000313" key="9">
    <source>
        <dbReference type="Proteomes" id="UP001218218"/>
    </source>
</evidence>
<dbReference type="GO" id="GO:0034599">
    <property type="term" value="P:cellular response to oxidative stress"/>
    <property type="evidence" value="ECO:0007669"/>
    <property type="project" value="InterPro"/>
</dbReference>
<keyword evidence="6" id="KW-0539">Nucleus</keyword>
<dbReference type="GO" id="GO:0005737">
    <property type="term" value="C:cytoplasm"/>
    <property type="evidence" value="ECO:0007669"/>
    <property type="project" value="UniProtKB-SubCell"/>
</dbReference>
<dbReference type="InterPro" id="IPR029479">
    <property type="entry name" value="Nitroreductase"/>
</dbReference>
<keyword evidence="9" id="KW-1185">Reference proteome</keyword>
<feature type="domain" description="Nitroreductase" evidence="7">
    <location>
        <begin position="28"/>
        <end position="197"/>
    </location>
</feature>
<gene>
    <name evidence="8" type="ORF">DFH08DRAFT_835272</name>
</gene>
<dbReference type="PANTHER" id="PTHR43035:SF1">
    <property type="entry name" value="FATTY ACID REPRESSION MUTANT PROTEIN 2-RELATED"/>
    <property type="match status" value="1"/>
</dbReference>
<evidence type="ECO:0000256" key="1">
    <source>
        <dbReference type="ARBA" id="ARBA00004123"/>
    </source>
</evidence>
<dbReference type="CDD" id="cd02140">
    <property type="entry name" value="Frm2-like"/>
    <property type="match status" value="1"/>
</dbReference>
<comment type="caution">
    <text evidence="8">The sequence shown here is derived from an EMBL/GenBank/DDBJ whole genome shotgun (WGS) entry which is preliminary data.</text>
</comment>
<evidence type="ECO:0000256" key="3">
    <source>
        <dbReference type="ARBA" id="ARBA00007118"/>
    </source>
</evidence>
<keyword evidence="5" id="KW-0560">Oxidoreductase</keyword>
<dbReference type="GO" id="GO:0005634">
    <property type="term" value="C:nucleus"/>
    <property type="evidence" value="ECO:0007669"/>
    <property type="project" value="UniProtKB-SubCell"/>
</dbReference>
<dbReference type="GO" id="GO:0016491">
    <property type="term" value="F:oxidoreductase activity"/>
    <property type="evidence" value="ECO:0007669"/>
    <property type="project" value="UniProtKB-KW"/>
</dbReference>
<comment type="subcellular location">
    <subcellularLocation>
        <location evidence="2">Cytoplasm</location>
    </subcellularLocation>
    <subcellularLocation>
        <location evidence="1">Nucleus</location>
    </subcellularLocation>
</comment>
<dbReference type="FunFam" id="3.40.109.10:FF:000001">
    <property type="entry name" value="Nitroreductase family"/>
    <property type="match status" value="1"/>
</dbReference>
<dbReference type="EMBL" id="JARIHO010000002">
    <property type="protein sequence ID" value="KAJ7366723.1"/>
    <property type="molecule type" value="Genomic_DNA"/>
</dbReference>
<dbReference type="InterPro" id="IPR033877">
    <property type="entry name" value="Frm2/Hbn1"/>
</dbReference>
<keyword evidence="4" id="KW-0963">Cytoplasm</keyword>
<name>A0AAD7F4R5_9AGAR</name>
<evidence type="ECO:0000256" key="2">
    <source>
        <dbReference type="ARBA" id="ARBA00004496"/>
    </source>
</evidence>
<dbReference type="AlphaFoldDB" id="A0AAD7F4R5"/>
<evidence type="ECO:0000256" key="5">
    <source>
        <dbReference type="ARBA" id="ARBA00023002"/>
    </source>
</evidence>
<evidence type="ECO:0000313" key="8">
    <source>
        <dbReference type="EMBL" id="KAJ7366723.1"/>
    </source>
</evidence>
<comment type="similarity">
    <text evidence="3">Belongs to the nitroreductase family.</text>
</comment>
<dbReference type="Gene3D" id="3.40.109.10">
    <property type="entry name" value="NADH Oxidase"/>
    <property type="match status" value="1"/>
</dbReference>
<dbReference type="Proteomes" id="UP001218218">
    <property type="component" value="Unassembled WGS sequence"/>
</dbReference>